<dbReference type="EMBL" id="WNBW01000001">
    <property type="protein sequence ID" value="MTU03138.1"/>
    <property type="molecule type" value="Genomic_DNA"/>
</dbReference>
<dbReference type="NCBIfam" id="TIGR02429">
    <property type="entry name" value="pcaI_scoA_fam"/>
    <property type="match status" value="1"/>
</dbReference>
<accession>A0A7X2XE62</accession>
<dbReference type="InterPro" id="IPR004165">
    <property type="entry name" value="CoA_trans_fam_I"/>
</dbReference>
<dbReference type="Proteomes" id="UP000484547">
    <property type="component" value="Unassembled WGS sequence"/>
</dbReference>
<dbReference type="Proteomes" id="UP000443070">
    <property type="component" value="Unassembled WGS sequence"/>
</dbReference>
<dbReference type="InterPro" id="IPR037171">
    <property type="entry name" value="NagB/RpiA_transferase-like"/>
</dbReference>
<dbReference type="Pfam" id="PF01144">
    <property type="entry name" value="CoA_trans"/>
    <property type="match status" value="1"/>
</dbReference>
<dbReference type="Gene3D" id="3.40.1080.10">
    <property type="entry name" value="Glutaconate Coenzyme A-transferase"/>
    <property type="match status" value="1"/>
</dbReference>
<evidence type="ECO:0000313" key="3">
    <source>
        <dbReference type="EMBL" id="MTU03138.1"/>
    </source>
</evidence>
<gene>
    <name evidence="2" type="ORF">GMD11_01820</name>
    <name evidence="3" type="ORF">GMD18_01815</name>
</gene>
<keyword evidence="1 2" id="KW-0808">Transferase</keyword>
<proteinExistence type="predicted"/>
<sequence length="221" mass="23816">MAKIVEAVEAVKLVRSGDVVMIGGFGNVGNPKRLIDLLADTDIHDLTVIANDLGTPNVGLGRWVRNRMLKKAIGTYFTYNTEAAELYFDGKLNLEMMPQGTFAESIRAGGCGIGGFYTKVGAGTELTAHCETKVIDGEAYVLAYPLKADVALLHARKADAMGNLVYEKTARNFNPLMATAAALTIVEVDEIVETGMLSPEEIVTPYIYVDVLVTQNRGAVK</sequence>
<reference evidence="4 5" key="1">
    <citation type="journal article" date="2019" name="Nat. Med.">
        <title>A library of human gut bacterial isolates paired with longitudinal multiomics data enables mechanistic microbiome research.</title>
        <authorList>
            <person name="Poyet M."/>
            <person name="Groussin M."/>
            <person name="Gibbons S.M."/>
            <person name="Avila-Pacheco J."/>
            <person name="Jiang X."/>
            <person name="Kearney S.M."/>
            <person name="Perrotta A.R."/>
            <person name="Berdy B."/>
            <person name="Zhao S."/>
            <person name="Lieberman T.D."/>
            <person name="Swanson P.K."/>
            <person name="Smith M."/>
            <person name="Roesemann S."/>
            <person name="Alexander J.E."/>
            <person name="Rich S.A."/>
            <person name="Livny J."/>
            <person name="Vlamakis H."/>
            <person name="Clish C."/>
            <person name="Bullock K."/>
            <person name="Deik A."/>
            <person name="Scott J."/>
            <person name="Pierce K.A."/>
            <person name="Xavier R.J."/>
            <person name="Alm E.J."/>
        </authorList>
    </citation>
    <scope>NUCLEOTIDE SEQUENCE [LARGE SCALE GENOMIC DNA]</scope>
    <source>
        <strain evidence="2 5">BIOML-A13</strain>
        <strain evidence="3 4">BIOML-A3</strain>
    </source>
</reference>
<comment type="caution">
    <text evidence="2">The sequence shown here is derived from an EMBL/GenBank/DDBJ whole genome shotgun (WGS) entry which is preliminary data.</text>
</comment>
<keyword evidence="4" id="KW-1185">Reference proteome</keyword>
<evidence type="ECO:0000313" key="5">
    <source>
        <dbReference type="Proteomes" id="UP000484547"/>
    </source>
</evidence>
<dbReference type="SMART" id="SM00882">
    <property type="entry name" value="CoA_trans"/>
    <property type="match status" value="1"/>
</dbReference>
<evidence type="ECO:0000313" key="2">
    <source>
        <dbReference type="EMBL" id="MTT75007.1"/>
    </source>
</evidence>
<evidence type="ECO:0000256" key="1">
    <source>
        <dbReference type="ARBA" id="ARBA00022679"/>
    </source>
</evidence>
<organism evidence="2 5">
    <name type="scientific">Phascolarctobacterium faecium</name>
    <dbReference type="NCBI Taxonomy" id="33025"/>
    <lineage>
        <taxon>Bacteria</taxon>
        <taxon>Bacillati</taxon>
        <taxon>Bacillota</taxon>
        <taxon>Negativicutes</taxon>
        <taxon>Acidaminococcales</taxon>
        <taxon>Acidaminococcaceae</taxon>
        <taxon>Phascolarctobacterium</taxon>
    </lineage>
</organism>
<evidence type="ECO:0000313" key="4">
    <source>
        <dbReference type="Proteomes" id="UP000443070"/>
    </source>
</evidence>
<dbReference type="AlphaFoldDB" id="A0A7X2XE62"/>
<dbReference type="PANTHER" id="PTHR13707">
    <property type="entry name" value="KETOACID-COENZYME A TRANSFERASE"/>
    <property type="match status" value="1"/>
</dbReference>
<dbReference type="SUPFAM" id="SSF100950">
    <property type="entry name" value="NagB/RpiA/CoA transferase-like"/>
    <property type="match status" value="1"/>
</dbReference>
<dbReference type="EMBL" id="WNBM01000001">
    <property type="protein sequence ID" value="MTT75007.1"/>
    <property type="molecule type" value="Genomic_DNA"/>
</dbReference>
<dbReference type="PANTHER" id="PTHR13707:SF60">
    <property type="entry name" value="ACETATE COA-TRANSFERASE SUBUNIT ALPHA"/>
    <property type="match status" value="1"/>
</dbReference>
<protein>
    <submittedName>
        <fullName evidence="2">3-oxoacid CoA-transferase subunit A</fullName>
    </submittedName>
</protein>
<name>A0A7X2XE62_9FIRM</name>
<dbReference type="GO" id="GO:0008410">
    <property type="term" value="F:CoA-transferase activity"/>
    <property type="evidence" value="ECO:0007669"/>
    <property type="project" value="InterPro"/>
</dbReference>
<dbReference type="InterPro" id="IPR012792">
    <property type="entry name" value="3-oxoacid_CoA-transf_A"/>
</dbReference>